<dbReference type="EMBL" id="OZ020112">
    <property type="protein sequence ID" value="CAK9264631.1"/>
    <property type="molecule type" value="Genomic_DNA"/>
</dbReference>
<organism evidence="1 2">
    <name type="scientific">Sphagnum jensenii</name>
    <dbReference type="NCBI Taxonomy" id="128206"/>
    <lineage>
        <taxon>Eukaryota</taxon>
        <taxon>Viridiplantae</taxon>
        <taxon>Streptophyta</taxon>
        <taxon>Embryophyta</taxon>
        <taxon>Bryophyta</taxon>
        <taxon>Sphagnophytina</taxon>
        <taxon>Sphagnopsida</taxon>
        <taxon>Sphagnales</taxon>
        <taxon>Sphagnaceae</taxon>
        <taxon>Sphagnum</taxon>
    </lineage>
</organism>
<reference evidence="1" key="1">
    <citation type="submission" date="2024-02" db="EMBL/GenBank/DDBJ databases">
        <authorList>
            <consortium name="ELIXIR-Norway"/>
            <consortium name="Elixir Norway"/>
        </authorList>
    </citation>
    <scope>NUCLEOTIDE SEQUENCE</scope>
</reference>
<evidence type="ECO:0000313" key="2">
    <source>
        <dbReference type="Proteomes" id="UP001497444"/>
    </source>
</evidence>
<dbReference type="Proteomes" id="UP001497444">
    <property type="component" value="Chromosome 17"/>
</dbReference>
<evidence type="ECO:0000313" key="1">
    <source>
        <dbReference type="EMBL" id="CAK9264631.1"/>
    </source>
</evidence>
<sequence>MEDEKRELQENSARKRVAGGVGDDYDVLANSSDASSLPGAASKAKASSLKARENVSDEEKIDEMVLPKAEVIRRNCANGRSTADWNLRTRRKMQRLRRAETRMAVGVENRMSMVMGASHPVSTTTRT</sequence>
<keyword evidence="2" id="KW-1185">Reference proteome</keyword>
<name>A0ABP0WEQ8_9BRYO</name>
<accession>A0ABP0WEQ8</accession>
<protein>
    <submittedName>
        <fullName evidence="1">Uncharacterized protein</fullName>
    </submittedName>
</protein>
<proteinExistence type="predicted"/>
<gene>
    <name evidence="1" type="ORF">CSSPJE1EN1_LOCUS10109</name>
</gene>